<name>A0ABD2M094_9BILA</name>
<evidence type="ECO:0000313" key="3">
    <source>
        <dbReference type="Proteomes" id="UP001620626"/>
    </source>
</evidence>
<gene>
    <name evidence="2" type="ORF">niasHT_004554</name>
</gene>
<reference evidence="2 3" key="1">
    <citation type="submission" date="2024-10" db="EMBL/GenBank/DDBJ databases">
        <authorList>
            <person name="Kim D."/>
        </authorList>
    </citation>
    <scope>NUCLEOTIDE SEQUENCE [LARGE SCALE GENOMIC DNA]</scope>
    <source>
        <strain evidence="2">BH-2024</strain>
    </source>
</reference>
<organism evidence="2 3">
    <name type="scientific">Heterodera trifolii</name>
    <dbReference type="NCBI Taxonomy" id="157864"/>
    <lineage>
        <taxon>Eukaryota</taxon>
        <taxon>Metazoa</taxon>
        <taxon>Ecdysozoa</taxon>
        <taxon>Nematoda</taxon>
        <taxon>Chromadorea</taxon>
        <taxon>Rhabditida</taxon>
        <taxon>Tylenchina</taxon>
        <taxon>Tylenchomorpha</taxon>
        <taxon>Tylenchoidea</taxon>
        <taxon>Heteroderidae</taxon>
        <taxon>Heteroderinae</taxon>
        <taxon>Heterodera</taxon>
    </lineage>
</organism>
<evidence type="ECO:0000313" key="2">
    <source>
        <dbReference type="EMBL" id="KAL3120923.1"/>
    </source>
</evidence>
<dbReference type="AlphaFoldDB" id="A0ABD2M094"/>
<dbReference type="Proteomes" id="UP001620626">
    <property type="component" value="Unassembled WGS sequence"/>
</dbReference>
<protein>
    <submittedName>
        <fullName evidence="2">Uncharacterized protein</fullName>
    </submittedName>
</protein>
<evidence type="ECO:0000256" key="1">
    <source>
        <dbReference type="SAM" id="MobiDB-lite"/>
    </source>
</evidence>
<dbReference type="EMBL" id="JBICBT010000204">
    <property type="protein sequence ID" value="KAL3120923.1"/>
    <property type="molecule type" value="Genomic_DNA"/>
</dbReference>
<comment type="caution">
    <text evidence="2">The sequence shown here is derived from an EMBL/GenBank/DDBJ whole genome shotgun (WGS) entry which is preliminary data.</text>
</comment>
<sequence>METGEKWRVEKAALMGTGEAKGLGDEWRWGGGRCSIRWRRVARQRRGGFFPEAHFGFATIFIQCHKGAGGEREGRRSSASSGGGEGDHHHHQQHQTLDIMGRGRTNSREETGGEEGGWTEGGIGKDGGPRGGERKTRGGGGGGRARSEWRGLVAAAGGGGWGMGGW</sequence>
<accession>A0ABD2M094</accession>
<feature type="compositionally biased region" description="Gly residues" evidence="1">
    <location>
        <begin position="156"/>
        <end position="166"/>
    </location>
</feature>
<feature type="region of interest" description="Disordered" evidence="1">
    <location>
        <begin position="68"/>
        <end position="166"/>
    </location>
</feature>
<feature type="compositionally biased region" description="Basic and acidic residues" evidence="1">
    <location>
        <begin position="127"/>
        <end position="136"/>
    </location>
</feature>
<keyword evidence="3" id="KW-1185">Reference proteome</keyword>
<proteinExistence type="predicted"/>
<feature type="compositionally biased region" description="Gly residues" evidence="1">
    <location>
        <begin position="114"/>
        <end position="126"/>
    </location>
</feature>